<evidence type="ECO:0000256" key="1">
    <source>
        <dbReference type="ARBA" id="ARBA00001933"/>
    </source>
</evidence>
<name>A0A2U3AKU8_9BACL</name>
<dbReference type="InterPro" id="IPR015424">
    <property type="entry name" value="PyrdxlP-dep_Trfase"/>
</dbReference>
<dbReference type="InterPro" id="IPR015421">
    <property type="entry name" value="PyrdxlP-dep_Trfase_major"/>
</dbReference>
<organism evidence="5 6">
    <name type="scientific">Kurthia sibirica</name>
    <dbReference type="NCBI Taxonomy" id="202750"/>
    <lineage>
        <taxon>Bacteria</taxon>
        <taxon>Bacillati</taxon>
        <taxon>Bacillota</taxon>
        <taxon>Bacilli</taxon>
        <taxon>Bacillales</taxon>
        <taxon>Caryophanaceae</taxon>
        <taxon>Kurthia</taxon>
    </lineage>
</organism>
<keyword evidence="3" id="KW-0032">Aminotransferase</keyword>
<evidence type="ECO:0000313" key="5">
    <source>
        <dbReference type="EMBL" id="PWI25140.1"/>
    </source>
</evidence>
<keyword evidence="3" id="KW-0808">Transferase</keyword>
<dbReference type="InterPro" id="IPR015422">
    <property type="entry name" value="PyrdxlP-dep_Trfase_small"/>
</dbReference>
<dbReference type="Gene3D" id="3.40.640.10">
    <property type="entry name" value="Type I PLP-dependent aspartate aminotransferase-like (Major domain)"/>
    <property type="match status" value="1"/>
</dbReference>
<sequence length="361" mass="41229">MLPNHGANPQLIFEKLKIPLPTHINDFSENINFAGIPQTIQQGWNELLPLIEKYPHPDGEPFRSAIADYHAIEKKNVFVGNGAAEIFTLLANVLAHKKVIIVHPTFSEYEQALKAHHAEIIHITVENIVEWQLPIERLKRQMIKADALFLCTPNNPTGVLPPRQQLLELLAWGQQQQCLVILDEAFIDWVDEKQSLIVQVANNDYLCITRSMTKMYSIAGLRLGYAVTSQALVTEMGKYASQWHVNALSAVIGVQCLGEQEYVAATIEQCTKQRRYFTEFLQKNGCITTNSCTNFICFQLPQPEKSQTFYLDMLLKGIIVRHTENFRGLDGQWFRIGMKTSEQMALLEMEMTQWLTHQSFL</sequence>
<comment type="cofactor">
    <cofactor evidence="1 3">
        <name>pyridoxal 5'-phosphate</name>
        <dbReference type="ChEBI" id="CHEBI:597326"/>
    </cofactor>
</comment>
<dbReference type="PANTHER" id="PTHR42885">
    <property type="entry name" value="HISTIDINOL-PHOSPHATE AMINOTRANSFERASE-RELATED"/>
    <property type="match status" value="1"/>
</dbReference>
<dbReference type="SUPFAM" id="SSF53383">
    <property type="entry name" value="PLP-dependent transferases"/>
    <property type="match status" value="1"/>
</dbReference>
<dbReference type="RefSeq" id="WP_109306173.1">
    <property type="nucleotide sequence ID" value="NZ_BJUF01000006.1"/>
</dbReference>
<accession>A0A2U3AKU8</accession>
<dbReference type="GO" id="GO:0008483">
    <property type="term" value="F:transaminase activity"/>
    <property type="evidence" value="ECO:0007669"/>
    <property type="project" value="UniProtKB-KW"/>
</dbReference>
<evidence type="ECO:0000259" key="4">
    <source>
        <dbReference type="Pfam" id="PF00155"/>
    </source>
</evidence>
<dbReference type="PANTHER" id="PTHR42885:SF1">
    <property type="entry name" value="THREONINE-PHOSPHATE DECARBOXYLASE"/>
    <property type="match status" value="1"/>
</dbReference>
<dbReference type="CDD" id="cd00609">
    <property type="entry name" value="AAT_like"/>
    <property type="match status" value="1"/>
</dbReference>
<keyword evidence="6" id="KW-1185">Reference proteome</keyword>
<dbReference type="Gene3D" id="3.90.1150.10">
    <property type="entry name" value="Aspartate Aminotransferase, domain 1"/>
    <property type="match status" value="1"/>
</dbReference>
<comment type="caution">
    <text evidence="5">The sequence shown here is derived from an EMBL/GenBank/DDBJ whole genome shotgun (WGS) entry which is preliminary data.</text>
</comment>
<evidence type="ECO:0000313" key="6">
    <source>
        <dbReference type="Proteomes" id="UP000245938"/>
    </source>
</evidence>
<dbReference type="InterPro" id="IPR004839">
    <property type="entry name" value="Aminotransferase_I/II_large"/>
</dbReference>
<evidence type="ECO:0000256" key="2">
    <source>
        <dbReference type="ARBA" id="ARBA00022898"/>
    </source>
</evidence>
<dbReference type="Proteomes" id="UP000245938">
    <property type="component" value="Unassembled WGS sequence"/>
</dbReference>
<comment type="similarity">
    <text evidence="3">Belongs to the class-I pyridoxal-phosphate-dependent aminotransferase family.</text>
</comment>
<gene>
    <name evidence="5" type="ORF">DEX24_09390</name>
</gene>
<dbReference type="EMBL" id="QFVR01000011">
    <property type="protein sequence ID" value="PWI25140.1"/>
    <property type="molecule type" value="Genomic_DNA"/>
</dbReference>
<proteinExistence type="inferred from homology"/>
<keyword evidence="2" id="KW-0663">Pyridoxal phosphate</keyword>
<evidence type="ECO:0000256" key="3">
    <source>
        <dbReference type="RuleBase" id="RU000481"/>
    </source>
</evidence>
<dbReference type="InterPro" id="IPR004838">
    <property type="entry name" value="NHTrfase_class1_PyrdxlP-BS"/>
</dbReference>
<dbReference type="Pfam" id="PF00155">
    <property type="entry name" value="Aminotran_1_2"/>
    <property type="match status" value="1"/>
</dbReference>
<dbReference type="AlphaFoldDB" id="A0A2U3AKU8"/>
<protein>
    <recommendedName>
        <fullName evidence="3">Aminotransferase</fullName>
        <ecNumber evidence="3">2.6.1.-</ecNumber>
    </recommendedName>
</protein>
<dbReference type="PROSITE" id="PS00105">
    <property type="entry name" value="AA_TRANSFER_CLASS_1"/>
    <property type="match status" value="1"/>
</dbReference>
<dbReference type="EC" id="2.6.1.-" evidence="3"/>
<dbReference type="OrthoDB" id="9813612at2"/>
<reference evidence="5 6" key="1">
    <citation type="submission" date="2018-05" db="EMBL/GenBank/DDBJ databases">
        <title>Kurthia sibirica genome sequence.</title>
        <authorList>
            <person name="Maclea K.S."/>
            <person name="Goen A.E."/>
        </authorList>
    </citation>
    <scope>NUCLEOTIDE SEQUENCE [LARGE SCALE GENOMIC DNA]</scope>
    <source>
        <strain evidence="5 6">ATCC 49154</strain>
    </source>
</reference>
<feature type="domain" description="Aminotransferase class I/classII large" evidence="4">
    <location>
        <begin position="51"/>
        <end position="344"/>
    </location>
</feature>
<dbReference type="GO" id="GO:0030170">
    <property type="term" value="F:pyridoxal phosphate binding"/>
    <property type="evidence" value="ECO:0007669"/>
    <property type="project" value="InterPro"/>
</dbReference>